<dbReference type="InterPro" id="IPR001715">
    <property type="entry name" value="CH_dom"/>
</dbReference>
<feature type="domain" description="Calponin-homology (CH)" evidence="4">
    <location>
        <begin position="126"/>
        <end position="233"/>
    </location>
</feature>
<dbReference type="InterPro" id="IPR011992">
    <property type="entry name" value="EF-hand-dom_pair"/>
</dbReference>
<feature type="domain" description="EF-hand" evidence="5">
    <location>
        <begin position="454"/>
        <end position="489"/>
    </location>
</feature>
<dbReference type="PANTHER" id="PTHR11915">
    <property type="entry name" value="SPECTRIN/FILAMIN RELATED CYTOSKELETAL PROTEIN"/>
    <property type="match status" value="1"/>
</dbReference>
<dbReference type="InterPro" id="IPR001589">
    <property type="entry name" value="Actinin_actin-bd_CS"/>
</dbReference>
<evidence type="ECO:0000259" key="5">
    <source>
        <dbReference type="PROSITE" id="PS50222"/>
    </source>
</evidence>
<dbReference type="PROSITE" id="PS50021">
    <property type="entry name" value="CH"/>
    <property type="match status" value="2"/>
</dbReference>
<dbReference type="GO" id="GO:0005509">
    <property type="term" value="F:calcium ion binding"/>
    <property type="evidence" value="ECO:0007669"/>
    <property type="project" value="InterPro"/>
</dbReference>
<dbReference type="GO" id="GO:0003779">
    <property type="term" value="F:actin binding"/>
    <property type="evidence" value="ECO:0007669"/>
    <property type="project" value="UniProtKB-KW"/>
</dbReference>
<protein>
    <submittedName>
        <fullName evidence="6">Alpha-actinin-like protein</fullName>
    </submittedName>
</protein>
<dbReference type="FunFam" id="1.10.418.10:FF:000001">
    <property type="entry name" value="Actinin alpha 1"/>
    <property type="match status" value="1"/>
</dbReference>
<sequence>MVINTEEQDWKKIQTKTFTKWINTKLNEGSYPTVTNLFENIRDGTVLAHLLFILTEEKFIYNKRPITRFQKVENIQQVLNFIKQKNITLINIGSPDIVDGNEKLILGLIWTIILRFVVTEGVQSDSSAKSALLSWCRACTASYKNVDIVDFSKSWQDGLGFNAIIHKFTPELIGDYNQLSKKNKIENLRKAFDTAENKLGIPKLFDPEDIAHSIKPDEKSIFTYVSQYYKKFSEMEKMDSAKKRLSDFLSIVNNSIKIKNEYEMEAKKFIELKNEFENNYSEIENLIETLNIKLGVRRTLSNEMNHKYLLLNSLLGNINTINNFYKIKKYEPRDEYKLDSLQKNILNPTYKSYKSYSSLMKEFEILDNQNMEYIKTLPSKFRSEEDIESQLKAVKNSLEEIDSILKQTFNNKSIDNISLNEFETKKSLEFSKQIFLEKYEILKIISIKRTERTNLLNEATMMFKKIDRQKTGKINIIDFHHCAKVLGLITEDKDICLEKDTLLTLEEFLKCITFLYDQTFSLDRITKNIKIKNNQDFYSPENKIENIHIDELKEMIDFNLSLENGDIRKVLER</sequence>
<gene>
    <name evidence="6" type="ORF">CWI37_1497p0010</name>
</gene>
<dbReference type="InterPro" id="IPR036872">
    <property type="entry name" value="CH_dom_sf"/>
</dbReference>
<keyword evidence="2" id="KW-0009">Actin-binding</keyword>
<evidence type="ECO:0000313" key="6">
    <source>
        <dbReference type="EMBL" id="TBT99023.1"/>
    </source>
</evidence>
<evidence type="ECO:0000256" key="1">
    <source>
        <dbReference type="ARBA" id="ARBA00022737"/>
    </source>
</evidence>
<dbReference type="Pfam" id="PF00307">
    <property type="entry name" value="CH"/>
    <property type="match status" value="2"/>
</dbReference>
<dbReference type="AlphaFoldDB" id="A0A4Q9KVW1"/>
<keyword evidence="1" id="KW-0677">Repeat</keyword>
<reference evidence="6 7" key="1">
    <citation type="submission" date="2017-12" db="EMBL/GenBank/DDBJ databases">
        <authorList>
            <person name="Pombert J.-F."/>
            <person name="Haag K.L."/>
            <person name="Ebert D."/>
        </authorList>
    </citation>
    <scope>NUCLEOTIDE SEQUENCE [LARGE SCALE GENOMIC DNA]</scope>
    <source>
        <strain evidence="6">FI-OER-3-3</strain>
    </source>
</reference>
<name>A0A4Q9KVW1_9MICR</name>
<dbReference type="PROSITE" id="PS00019">
    <property type="entry name" value="ACTININ_1"/>
    <property type="match status" value="1"/>
</dbReference>
<dbReference type="Proteomes" id="UP000292362">
    <property type="component" value="Unassembled WGS sequence"/>
</dbReference>
<keyword evidence="3" id="KW-0175">Coiled coil</keyword>
<evidence type="ECO:0000259" key="4">
    <source>
        <dbReference type="PROSITE" id="PS50021"/>
    </source>
</evidence>
<dbReference type="SUPFAM" id="SSF47473">
    <property type="entry name" value="EF-hand"/>
    <property type="match status" value="1"/>
</dbReference>
<proteinExistence type="predicted"/>
<organism evidence="6 7">
    <name type="scientific">Hamiltosporidium tvaerminnensis</name>
    <dbReference type="NCBI Taxonomy" id="1176355"/>
    <lineage>
        <taxon>Eukaryota</taxon>
        <taxon>Fungi</taxon>
        <taxon>Fungi incertae sedis</taxon>
        <taxon>Microsporidia</taxon>
        <taxon>Dubosqiidae</taxon>
        <taxon>Hamiltosporidium</taxon>
    </lineage>
</organism>
<evidence type="ECO:0000256" key="2">
    <source>
        <dbReference type="ARBA" id="ARBA00023203"/>
    </source>
</evidence>
<dbReference type="PROSITE" id="PS00020">
    <property type="entry name" value="ACTININ_2"/>
    <property type="match status" value="1"/>
</dbReference>
<dbReference type="SUPFAM" id="SSF47576">
    <property type="entry name" value="Calponin-homology domain, CH-domain"/>
    <property type="match status" value="1"/>
</dbReference>
<feature type="domain" description="Calponin-homology (CH)" evidence="4">
    <location>
        <begin position="12"/>
        <end position="117"/>
    </location>
</feature>
<feature type="coiled-coil region" evidence="3">
    <location>
        <begin position="259"/>
        <end position="293"/>
    </location>
</feature>
<comment type="caution">
    <text evidence="6">The sequence shown here is derived from an EMBL/GenBank/DDBJ whole genome shotgun (WGS) entry which is preliminary data.</text>
</comment>
<dbReference type="Gene3D" id="1.10.418.10">
    <property type="entry name" value="Calponin-like domain"/>
    <property type="match status" value="2"/>
</dbReference>
<dbReference type="PROSITE" id="PS50222">
    <property type="entry name" value="EF_HAND_2"/>
    <property type="match status" value="1"/>
</dbReference>
<dbReference type="SMART" id="SM00033">
    <property type="entry name" value="CH"/>
    <property type="match status" value="2"/>
</dbReference>
<evidence type="ECO:0000256" key="3">
    <source>
        <dbReference type="SAM" id="Coils"/>
    </source>
</evidence>
<dbReference type="VEuPathDB" id="MicrosporidiaDB:CWI37_1497p0010"/>
<accession>A0A4Q9KVW1</accession>
<dbReference type="InterPro" id="IPR002048">
    <property type="entry name" value="EF_hand_dom"/>
</dbReference>
<dbReference type="EMBL" id="PITJ01001497">
    <property type="protein sequence ID" value="TBT99023.1"/>
    <property type="molecule type" value="Genomic_DNA"/>
</dbReference>
<evidence type="ECO:0000313" key="7">
    <source>
        <dbReference type="Proteomes" id="UP000292362"/>
    </source>
</evidence>